<sequence>MTVLILAQEADAPTDAVVAELTRRGVEVFRADTSWFPRQLVLDAELVDGRWTGTLSTDHRTVDLHDIRSVWYRDPSAFVFPPDLTEVERAYAHREARLGFGGVLAALPDVLWVNHPNRAADAMYKPLQLTTAAACGLYVVPTLVTNSPTAVRRFAAALPGGVVHKSFGPNTVTEGGAVKVAYTRRFQPADLVDLRGVRSTALQAQAWVDKAVEARVVVLGERMFTIVITANSTAAHEDWRADFDALTYELVDTPPEVEAGVRAYMRTLGLAYAALDFGIERDTGRFVFYESNSAGQYGWLESQTGAPITAALADLLTGVPS</sequence>
<dbReference type="GO" id="GO:0009432">
    <property type="term" value="P:SOS response"/>
    <property type="evidence" value="ECO:0007669"/>
    <property type="project" value="TreeGrafter"/>
</dbReference>
<dbReference type="Proteomes" id="UP000002213">
    <property type="component" value="Chromosome"/>
</dbReference>
<dbReference type="EMBL" id="CP001630">
    <property type="protein sequence ID" value="ACU34163.1"/>
    <property type="molecule type" value="Genomic_DNA"/>
</dbReference>
<dbReference type="OrthoDB" id="9794735at2"/>
<dbReference type="KEGG" id="ami:Amir_0192"/>
<dbReference type="SUPFAM" id="SSF56059">
    <property type="entry name" value="Glutathione synthetase ATP-binding domain-like"/>
    <property type="match status" value="1"/>
</dbReference>
<dbReference type="GO" id="GO:0018169">
    <property type="term" value="F:ribosomal S6-glutamic acid ligase activity"/>
    <property type="evidence" value="ECO:0007669"/>
    <property type="project" value="TreeGrafter"/>
</dbReference>
<evidence type="ECO:0000259" key="1">
    <source>
        <dbReference type="Pfam" id="PF21068"/>
    </source>
</evidence>
<reference evidence="2 3" key="1">
    <citation type="journal article" date="2009" name="Stand. Genomic Sci.">
        <title>Complete genome sequence of Actinosynnema mirum type strain (101).</title>
        <authorList>
            <person name="Land M."/>
            <person name="Lapidus A."/>
            <person name="Mayilraj S."/>
            <person name="Chen F."/>
            <person name="Copeland A."/>
            <person name="Del Rio T.G."/>
            <person name="Nolan M."/>
            <person name="Lucas S."/>
            <person name="Tice H."/>
            <person name="Cheng J.F."/>
            <person name="Chertkov O."/>
            <person name="Bruce D."/>
            <person name="Goodwin L."/>
            <person name="Pitluck S."/>
            <person name="Rohde M."/>
            <person name="Goker M."/>
            <person name="Pati A."/>
            <person name="Ivanova N."/>
            <person name="Mavromatis K."/>
            <person name="Chen A."/>
            <person name="Palaniappan K."/>
            <person name="Hauser L."/>
            <person name="Chang Y.J."/>
            <person name="Jeffries C.C."/>
            <person name="Brettin T."/>
            <person name="Detter J.C."/>
            <person name="Han C."/>
            <person name="Chain P."/>
            <person name="Tindall B.J."/>
            <person name="Bristow J."/>
            <person name="Eisen J.A."/>
            <person name="Markowitz V."/>
            <person name="Hugenholtz P."/>
            <person name="Kyrpides N.C."/>
            <person name="Klenk H.P."/>
        </authorList>
    </citation>
    <scope>NUCLEOTIDE SEQUENCE [LARGE SCALE GENOMIC DNA]</scope>
    <source>
        <strain evidence="3">ATCC 29888 / DSM 43827 / JCM 3225 / NBRC 14064 / NCIMB 13271 / NRRL B-12336 / IMRU 3971 / 101</strain>
    </source>
</reference>
<dbReference type="STRING" id="446462.Amir_0192"/>
<dbReference type="Pfam" id="PF21068">
    <property type="entry name" value="ATPgraspMvdD"/>
    <property type="match status" value="1"/>
</dbReference>
<dbReference type="eggNOG" id="COG0189">
    <property type="taxonomic scope" value="Bacteria"/>
</dbReference>
<evidence type="ECO:0000313" key="2">
    <source>
        <dbReference type="EMBL" id="ACU34163.1"/>
    </source>
</evidence>
<name>C6WF31_ACTMD</name>
<dbReference type="HOGENOM" id="CLU_055286_0_1_11"/>
<dbReference type="PANTHER" id="PTHR21621:SF0">
    <property type="entry name" value="BETA-CITRYLGLUTAMATE SYNTHASE B-RELATED"/>
    <property type="match status" value="1"/>
</dbReference>
<keyword evidence="3" id="KW-1185">Reference proteome</keyword>
<gene>
    <name evidence="2" type="ordered locus">Amir_0192</name>
</gene>
<dbReference type="PANTHER" id="PTHR21621">
    <property type="entry name" value="RIBOSOMAL PROTEIN S6 MODIFICATION PROTEIN"/>
    <property type="match status" value="1"/>
</dbReference>
<organism evidence="2 3">
    <name type="scientific">Actinosynnema mirum (strain ATCC 29888 / DSM 43827 / JCM 3225 / NBRC 14064 / NCIMB 13271 / NRRL B-12336 / IMRU 3971 / 101)</name>
    <dbReference type="NCBI Taxonomy" id="446462"/>
    <lineage>
        <taxon>Bacteria</taxon>
        <taxon>Bacillati</taxon>
        <taxon>Actinomycetota</taxon>
        <taxon>Actinomycetes</taxon>
        <taxon>Pseudonocardiales</taxon>
        <taxon>Pseudonocardiaceae</taxon>
        <taxon>Actinosynnema</taxon>
    </lineage>
</organism>
<proteinExistence type="predicted"/>
<dbReference type="NCBIfam" id="TIGR04187">
    <property type="entry name" value="GRASP_SAV_5884"/>
    <property type="match status" value="1"/>
</dbReference>
<dbReference type="AlphaFoldDB" id="C6WF31"/>
<dbReference type="InterPro" id="IPR048936">
    <property type="entry name" value="MvdD-like_ATPgrasp"/>
</dbReference>
<dbReference type="GO" id="GO:0005737">
    <property type="term" value="C:cytoplasm"/>
    <property type="evidence" value="ECO:0007669"/>
    <property type="project" value="TreeGrafter"/>
</dbReference>
<dbReference type="Gene3D" id="3.30.470.20">
    <property type="entry name" value="ATP-grasp fold, B domain"/>
    <property type="match status" value="1"/>
</dbReference>
<evidence type="ECO:0000313" key="3">
    <source>
        <dbReference type="Proteomes" id="UP000002213"/>
    </source>
</evidence>
<dbReference type="RefSeq" id="WP_012782826.1">
    <property type="nucleotide sequence ID" value="NC_013093.1"/>
</dbReference>
<accession>C6WF31</accession>
<dbReference type="InterPro" id="IPR026449">
    <property type="entry name" value="GRASP_SAV_5884"/>
</dbReference>
<feature type="domain" description="MvdD-like pre-ATP grasp" evidence="1">
    <location>
        <begin position="2"/>
        <end position="117"/>
    </location>
</feature>
<protein>
    <recommendedName>
        <fullName evidence="1">MvdD-like pre-ATP grasp domain-containing protein</fullName>
    </recommendedName>
</protein>